<feature type="domain" description="GFO/IDH/MocA-like oxidoreductase" evidence="4">
    <location>
        <begin position="151"/>
        <end position="262"/>
    </location>
</feature>
<feature type="domain" description="Gfo/Idh/MocA-like oxidoreductase N-terminal" evidence="3">
    <location>
        <begin position="22"/>
        <end position="137"/>
    </location>
</feature>
<dbReference type="SUPFAM" id="SSF55347">
    <property type="entry name" value="Glyceraldehyde-3-phosphate dehydrogenase-like, C-terminal domain"/>
    <property type="match status" value="1"/>
</dbReference>
<dbReference type="PANTHER" id="PTHR22604">
    <property type="entry name" value="OXIDOREDUCTASES"/>
    <property type="match status" value="1"/>
</dbReference>
<evidence type="ECO:0000259" key="4">
    <source>
        <dbReference type="Pfam" id="PF22725"/>
    </source>
</evidence>
<evidence type="ECO:0000256" key="1">
    <source>
        <dbReference type="ARBA" id="ARBA00010928"/>
    </source>
</evidence>
<dbReference type="InterPro" id="IPR050984">
    <property type="entry name" value="Gfo/Idh/MocA_domain"/>
</dbReference>
<comment type="caution">
    <text evidence="5">The sequence shown here is derived from an EMBL/GenBank/DDBJ whole genome shotgun (WGS) entry which is preliminary data.</text>
</comment>
<dbReference type="OrthoDB" id="9815825at2"/>
<dbReference type="STRING" id="146536.AQI70_34940"/>
<dbReference type="Gene3D" id="3.30.360.10">
    <property type="entry name" value="Dihydrodipicolinate Reductase, domain 2"/>
    <property type="match status" value="1"/>
</dbReference>
<name>A0A117NV68_9ACTN</name>
<dbReference type="Gene3D" id="3.40.50.720">
    <property type="entry name" value="NAD(P)-binding Rossmann-like Domain"/>
    <property type="match status" value="1"/>
</dbReference>
<dbReference type="Pfam" id="PF01408">
    <property type="entry name" value="GFO_IDH_MocA"/>
    <property type="match status" value="1"/>
</dbReference>
<comment type="similarity">
    <text evidence="1">Belongs to the Gfo/Idh/MocA family.</text>
</comment>
<accession>A0A117NV68</accession>
<sequence length="353" mass="37612">MSAFPTALPAPRTPDPMDAPALRWGVLGTGWIADRFVRSVRRHTRQRFTGVASRDAARAGDFADRHGIPHAYGSYEELTAAADVDVVHVATGHTDHLGCARIALEAGKHTLVEKPLALNAAQAGEIARLATERGLFCAEALWTFFLPRFDVVRQILDSGVLGDIRTVLAEYGEHFTAGHRILRPDLAGGPLLDLGTYPVSLATWILGPPAELLASAQPHPAGVNGQTSALLRGADGSQGVVHTTLFSDTPTTATIAGTHGTLSLPGPFHQPGDLVLALAGSGTRLAYTEPRTAHDALHFEAAEVARCIADGRLQSPLRPLDDSLTTLRAMDEIRRQCGIVFPGEPEDHRLGAE</sequence>
<keyword evidence="2" id="KW-0560">Oxidoreductase</keyword>
<dbReference type="Proteomes" id="UP000054024">
    <property type="component" value="Unassembled WGS sequence"/>
</dbReference>
<reference evidence="5 6" key="1">
    <citation type="submission" date="2015-10" db="EMBL/GenBank/DDBJ databases">
        <title>Draft genome sequence of Streptomyces curacoi DSM 40107, type strain for the species Streptomyces curacoi.</title>
        <authorList>
            <person name="Ruckert C."/>
            <person name="Winkler A."/>
            <person name="Kalinowski J."/>
            <person name="Kampfer P."/>
            <person name="Glaeser S."/>
        </authorList>
    </citation>
    <scope>NUCLEOTIDE SEQUENCE [LARGE SCALE GENOMIC DNA]</scope>
    <source>
        <strain evidence="5 6">DSM 40107</strain>
    </source>
</reference>
<dbReference type="RefSeq" id="WP_062156454.1">
    <property type="nucleotide sequence ID" value="NZ_KQ947997.1"/>
</dbReference>
<dbReference type="Pfam" id="PF22725">
    <property type="entry name" value="GFO_IDH_MocA_C3"/>
    <property type="match status" value="1"/>
</dbReference>
<evidence type="ECO:0000313" key="5">
    <source>
        <dbReference type="EMBL" id="KUM68037.1"/>
    </source>
</evidence>
<dbReference type="GO" id="GO:0016491">
    <property type="term" value="F:oxidoreductase activity"/>
    <property type="evidence" value="ECO:0007669"/>
    <property type="project" value="UniProtKB-KW"/>
</dbReference>
<dbReference type="PANTHER" id="PTHR22604:SF105">
    <property type="entry name" value="TRANS-1,2-DIHYDROBENZENE-1,2-DIOL DEHYDROGENASE"/>
    <property type="match status" value="1"/>
</dbReference>
<evidence type="ECO:0000313" key="6">
    <source>
        <dbReference type="Proteomes" id="UP000054024"/>
    </source>
</evidence>
<gene>
    <name evidence="5" type="ORF">AQI70_34940</name>
</gene>
<dbReference type="EMBL" id="LMWJ01000033">
    <property type="protein sequence ID" value="KUM68037.1"/>
    <property type="molecule type" value="Genomic_DNA"/>
</dbReference>
<dbReference type="InterPro" id="IPR055170">
    <property type="entry name" value="GFO_IDH_MocA-like_dom"/>
</dbReference>
<dbReference type="GO" id="GO:0000166">
    <property type="term" value="F:nucleotide binding"/>
    <property type="evidence" value="ECO:0007669"/>
    <property type="project" value="InterPro"/>
</dbReference>
<dbReference type="InterPro" id="IPR036291">
    <property type="entry name" value="NAD(P)-bd_dom_sf"/>
</dbReference>
<organism evidence="5 6">
    <name type="scientific">Streptomyces curacoi</name>
    <dbReference type="NCBI Taxonomy" id="146536"/>
    <lineage>
        <taxon>Bacteria</taxon>
        <taxon>Bacillati</taxon>
        <taxon>Actinomycetota</taxon>
        <taxon>Actinomycetes</taxon>
        <taxon>Kitasatosporales</taxon>
        <taxon>Streptomycetaceae</taxon>
        <taxon>Streptomyces</taxon>
    </lineage>
</organism>
<evidence type="ECO:0000259" key="3">
    <source>
        <dbReference type="Pfam" id="PF01408"/>
    </source>
</evidence>
<dbReference type="SUPFAM" id="SSF51735">
    <property type="entry name" value="NAD(P)-binding Rossmann-fold domains"/>
    <property type="match status" value="1"/>
</dbReference>
<evidence type="ECO:0000256" key="2">
    <source>
        <dbReference type="ARBA" id="ARBA00023002"/>
    </source>
</evidence>
<dbReference type="AlphaFoldDB" id="A0A117NV68"/>
<protein>
    <submittedName>
        <fullName evidence="5">Oxidoreductase</fullName>
    </submittedName>
</protein>
<keyword evidence="6" id="KW-1185">Reference proteome</keyword>
<dbReference type="InterPro" id="IPR000683">
    <property type="entry name" value="Gfo/Idh/MocA-like_OxRdtase_N"/>
</dbReference>
<proteinExistence type="inferred from homology"/>